<keyword evidence="1" id="KW-0813">Transport</keyword>
<proteinExistence type="inferred from homology"/>
<keyword evidence="1" id="KW-0811">Translocation</keyword>
<dbReference type="Pfam" id="PF03031">
    <property type="entry name" value="NIF"/>
    <property type="match status" value="1"/>
</dbReference>
<keyword evidence="1" id="KW-0496">Mitochondrion</keyword>
<evidence type="ECO:0000259" key="3">
    <source>
        <dbReference type="PROSITE" id="PS50969"/>
    </source>
</evidence>
<organism evidence="4 5">
    <name type="scientific">Basidiobolus ranarum</name>
    <dbReference type="NCBI Taxonomy" id="34480"/>
    <lineage>
        <taxon>Eukaryota</taxon>
        <taxon>Fungi</taxon>
        <taxon>Fungi incertae sedis</taxon>
        <taxon>Zoopagomycota</taxon>
        <taxon>Entomophthoromycotina</taxon>
        <taxon>Basidiobolomycetes</taxon>
        <taxon>Basidiobolales</taxon>
        <taxon>Basidiobolaceae</taxon>
        <taxon>Basidiobolus</taxon>
    </lineage>
</organism>
<feature type="region of interest" description="Disordered" evidence="2">
    <location>
        <begin position="44"/>
        <end position="63"/>
    </location>
</feature>
<comment type="similarity">
    <text evidence="1">Belongs to the TIM50 family.</text>
</comment>
<dbReference type="Gene3D" id="3.40.50.1000">
    <property type="entry name" value="HAD superfamily/HAD-like"/>
    <property type="match status" value="1"/>
</dbReference>
<protein>
    <recommendedName>
        <fullName evidence="1">Mitochondrial import inner membrane translocase subunit TIM50</fullName>
    </recommendedName>
</protein>
<keyword evidence="1" id="KW-0809">Transit peptide</keyword>
<accession>A0ABR2VZT9</accession>
<gene>
    <name evidence="4" type="primary">TIM50_1</name>
    <name evidence="4" type="ORF">K7432_008242</name>
</gene>
<evidence type="ECO:0000256" key="1">
    <source>
        <dbReference type="RuleBase" id="RU365079"/>
    </source>
</evidence>
<name>A0ABR2VZT9_9FUNG</name>
<dbReference type="EMBL" id="JASJQH010007323">
    <property type="protein sequence ID" value="KAK9710767.1"/>
    <property type="molecule type" value="Genomic_DNA"/>
</dbReference>
<dbReference type="PANTHER" id="PTHR12210">
    <property type="entry name" value="DULLARD PROTEIN PHOSPHATASE"/>
    <property type="match status" value="1"/>
</dbReference>
<dbReference type="SMART" id="SM00577">
    <property type="entry name" value="CPDc"/>
    <property type="match status" value="1"/>
</dbReference>
<comment type="subcellular location">
    <subcellularLocation>
        <location evidence="1">Mitochondrion inner membrane</location>
        <topology evidence="1">Single-pass membrane protein</topology>
    </subcellularLocation>
</comment>
<dbReference type="Proteomes" id="UP001479436">
    <property type="component" value="Unassembled WGS sequence"/>
</dbReference>
<comment type="caution">
    <text evidence="4">The sequence shown here is derived from an EMBL/GenBank/DDBJ whole genome shotgun (WGS) entry which is preliminary data.</text>
</comment>
<dbReference type="InterPro" id="IPR036412">
    <property type="entry name" value="HAD-like_sf"/>
</dbReference>
<dbReference type="InterPro" id="IPR050365">
    <property type="entry name" value="TIM50"/>
</dbReference>
<dbReference type="InterPro" id="IPR004274">
    <property type="entry name" value="FCP1_dom"/>
</dbReference>
<dbReference type="SUPFAM" id="SSF56784">
    <property type="entry name" value="HAD-like"/>
    <property type="match status" value="1"/>
</dbReference>
<dbReference type="InterPro" id="IPR023214">
    <property type="entry name" value="HAD_sf"/>
</dbReference>
<reference evidence="4 5" key="1">
    <citation type="submission" date="2023-04" db="EMBL/GenBank/DDBJ databases">
        <title>Genome of Basidiobolus ranarum AG-B5.</title>
        <authorList>
            <person name="Stajich J.E."/>
            <person name="Carter-House D."/>
            <person name="Gryganskyi A."/>
        </authorList>
    </citation>
    <scope>NUCLEOTIDE SEQUENCE [LARGE SCALE GENOMIC DNA]</scope>
    <source>
        <strain evidence="4 5">AG-B5</strain>
    </source>
</reference>
<comment type="subunit">
    <text evidence="1">Component of the TIM23 complex.</text>
</comment>
<evidence type="ECO:0000256" key="2">
    <source>
        <dbReference type="SAM" id="MobiDB-lite"/>
    </source>
</evidence>
<keyword evidence="5" id="KW-1185">Reference proteome</keyword>
<keyword evidence="1" id="KW-0653">Protein transport</keyword>
<sequence>MFSRFAKGTNIRTLVRCFSNDVQGGNVGTSNGIAQEVLKQKIGSSTTKPVKAKRPSKPKTSLNNSRKILFGATTSVVTLGLGAFAYLGRPYTEEDKNLKSDEPLVWAYKRRAIERLDTIFKYYSEPVWEQLLPDPLPAPYQRPYTLVINLDETLIYSTWDIEHGWRIAKRPGVDYFLAYLSQFYEIVVFTSQNSFNAITILDKLDPYQYIMYRLYRESTRYIDKKHVKDISRLNRDLSKVIMMDSNPDAYSLQPENAIAVKPWKGEPDDNYLLSMIPFLESLVLMDIPDVRPVCQNYYGKDIPTEFANWEQQMKDQIRLQWEEQNKNKRRGLASLFGGGTQEKMPVWFLEEQRKQLHETFAHEHDALQEAAKEQLKLIQEEQTKQTKEMKLTVWQLLTQGVPAPVGQPNDNDTEGTRH</sequence>
<dbReference type="CDD" id="cd07521">
    <property type="entry name" value="HAD_FCP1-like"/>
    <property type="match status" value="1"/>
</dbReference>
<comment type="function">
    <text evidence="1">Essential component of the TIM23 complex, a complex that mediates the translocation of transit peptide-containing proteins across the mitochondrial inner membrane.</text>
</comment>
<evidence type="ECO:0000313" key="5">
    <source>
        <dbReference type="Proteomes" id="UP001479436"/>
    </source>
</evidence>
<feature type="domain" description="FCP1 homology" evidence="3">
    <location>
        <begin position="139"/>
        <end position="282"/>
    </location>
</feature>
<evidence type="ECO:0000313" key="4">
    <source>
        <dbReference type="EMBL" id="KAK9710767.1"/>
    </source>
</evidence>
<dbReference type="PROSITE" id="PS50969">
    <property type="entry name" value="FCP1"/>
    <property type="match status" value="1"/>
</dbReference>